<evidence type="ECO:0000313" key="5">
    <source>
        <dbReference type="Proteomes" id="UP001241092"/>
    </source>
</evidence>
<evidence type="ECO:0000313" key="4">
    <source>
        <dbReference type="EMBL" id="BDY32546.1"/>
    </source>
</evidence>
<dbReference type="EMBL" id="AP027452">
    <property type="protein sequence ID" value="BDY32546.1"/>
    <property type="molecule type" value="Genomic_DNA"/>
</dbReference>
<proteinExistence type="predicted"/>
<gene>
    <name evidence="4" type="ORF">hbim_06514</name>
</gene>
<keyword evidence="1" id="KW-1133">Transmembrane helix</keyword>
<evidence type="ECO:0000259" key="2">
    <source>
        <dbReference type="Pfam" id="PF13828"/>
    </source>
</evidence>
<evidence type="ECO:0000256" key="1">
    <source>
        <dbReference type="SAM" id="Phobius"/>
    </source>
</evidence>
<reference evidence="4" key="1">
    <citation type="submission" date="2023-03" db="EMBL/GenBank/DDBJ databases">
        <title>Draft genome sequence of a Mycolicibacterium mageritense strain H4_3_1 isolated from a hybrid biological-inorganic system reactor.</title>
        <authorList>
            <person name="Feng X."/>
            <person name="Kazama D."/>
            <person name="Sato K."/>
            <person name="Kobayashi H."/>
        </authorList>
    </citation>
    <scope>NUCLEOTIDE SEQUENCE</scope>
    <source>
        <strain evidence="4">H4_3_1</strain>
    </source>
</reference>
<dbReference type="InterPro" id="IPR025241">
    <property type="entry name" value="DUF4190"/>
</dbReference>
<feature type="transmembrane region" description="Helical" evidence="1">
    <location>
        <begin position="26"/>
        <end position="49"/>
    </location>
</feature>
<evidence type="ECO:0000259" key="3">
    <source>
        <dbReference type="Pfam" id="PF14032"/>
    </source>
</evidence>
<keyword evidence="1" id="KW-0812">Transmembrane</keyword>
<dbReference type="Pfam" id="PF14032">
    <property type="entry name" value="PknH_C"/>
    <property type="match status" value="1"/>
</dbReference>
<dbReference type="InterPro" id="IPR026954">
    <property type="entry name" value="PknH-like_Extracell"/>
</dbReference>
<dbReference type="Pfam" id="PF13828">
    <property type="entry name" value="DUF4190"/>
    <property type="match status" value="1"/>
</dbReference>
<dbReference type="Proteomes" id="UP001241092">
    <property type="component" value="Chromosome"/>
</dbReference>
<sequence>MTQWGYGGTHHYSAPPPPQSQEMNTFATLSVIFAFIFAPAGAIFGHLGLTQIQRTGQPGRTRAIIGLTLSYTIIVVLIVALVVWLVLRGDADTPPLATSTPGPHTSATVSPTAPTAATSEDVFALSCGEGAGPRAEWPGRTVSDAELGSIPMDLTDIKSALKSDVSVDRLAADPPRTDLLRPPYPDGTVEPAACTSMVFAGTADAYRDIGYRAVYLTRISAPAPEYVSVIQVASSYPDSAAALRALEKLTMHLVEARGPTIKVTRTSGGTITLERPLVSETKFVYVLANQAGEIKSRFDRVLFQRGNVVFDLSLQSRSSVSEITSMAVSISHRLG</sequence>
<dbReference type="Gene3D" id="3.40.1000.70">
    <property type="entry name" value="PknH-like extracellular domain"/>
    <property type="match status" value="1"/>
</dbReference>
<dbReference type="InterPro" id="IPR038232">
    <property type="entry name" value="PknH-like_Extracell_sf"/>
</dbReference>
<feature type="domain" description="DUF4190" evidence="2">
    <location>
        <begin position="29"/>
        <end position="80"/>
    </location>
</feature>
<name>A0AAI8XRV8_MYCME</name>
<protein>
    <recommendedName>
        <fullName evidence="6">DUF4190 domain-containing protein</fullName>
    </recommendedName>
</protein>
<feature type="transmembrane region" description="Helical" evidence="1">
    <location>
        <begin position="61"/>
        <end position="87"/>
    </location>
</feature>
<evidence type="ECO:0008006" key="6">
    <source>
        <dbReference type="Google" id="ProtNLM"/>
    </source>
</evidence>
<dbReference type="AlphaFoldDB" id="A0AAI8XRV8"/>
<organism evidence="4 5">
    <name type="scientific">Mycolicibacterium mageritense</name>
    <name type="common">Mycobacterium mageritense</name>
    <dbReference type="NCBI Taxonomy" id="53462"/>
    <lineage>
        <taxon>Bacteria</taxon>
        <taxon>Bacillati</taxon>
        <taxon>Actinomycetota</taxon>
        <taxon>Actinomycetes</taxon>
        <taxon>Mycobacteriales</taxon>
        <taxon>Mycobacteriaceae</taxon>
        <taxon>Mycolicibacterium</taxon>
    </lineage>
</organism>
<dbReference type="RefSeq" id="WP_286212376.1">
    <property type="nucleotide sequence ID" value="NZ_AP027452.1"/>
</dbReference>
<feature type="domain" description="PknH-like extracellular" evidence="3">
    <location>
        <begin position="156"/>
        <end position="313"/>
    </location>
</feature>
<keyword evidence="1" id="KW-0472">Membrane</keyword>
<accession>A0AAI8XRV8</accession>